<reference evidence="1 2" key="1">
    <citation type="submission" date="2019-03" db="EMBL/GenBank/DDBJ databases">
        <title>Genomic Encyclopedia of Type Strains, Phase IV (KMG-IV): sequencing the most valuable type-strain genomes for metagenomic binning, comparative biology and taxonomic classification.</title>
        <authorList>
            <person name="Goeker M."/>
        </authorList>
    </citation>
    <scope>NUCLEOTIDE SEQUENCE [LARGE SCALE GENOMIC DNA]</scope>
    <source>
        <strain evidence="1 2">DSM 26377</strain>
    </source>
</reference>
<protein>
    <submittedName>
        <fullName evidence="1">Uncharacterized protein</fullName>
    </submittedName>
</protein>
<proteinExistence type="predicted"/>
<dbReference type="RefSeq" id="WP_133882602.1">
    <property type="nucleotide sequence ID" value="NZ_MWIN01000019.1"/>
</dbReference>
<name>A0A4R7NZJ9_9GAMM</name>
<accession>A0A4R7NZJ9</accession>
<evidence type="ECO:0000313" key="1">
    <source>
        <dbReference type="EMBL" id="TDU26382.1"/>
    </source>
</evidence>
<dbReference type="EMBL" id="SOBT01000010">
    <property type="protein sequence ID" value="TDU26382.1"/>
    <property type="molecule type" value="Genomic_DNA"/>
</dbReference>
<sequence>MSDSAKTSPGATAFRGLLAASGLDLSEDRAQAAAEVLAAWIPACLELNEKMGAPTRRTLVPITVLAHASAAQ</sequence>
<organism evidence="1 2">
    <name type="scientific">Panacagrimonas perspica</name>
    <dbReference type="NCBI Taxonomy" id="381431"/>
    <lineage>
        <taxon>Bacteria</taxon>
        <taxon>Pseudomonadati</taxon>
        <taxon>Pseudomonadota</taxon>
        <taxon>Gammaproteobacteria</taxon>
        <taxon>Nevskiales</taxon>
        <taxon>Nevskiaceae</taxon>
        <taxon>Panacagrimonas</taxon>
    </lineage>
</organism>
<dbReference type="Proteomes" id="UP000295341">
    <property type="component" value="Unassembled WGS sequence"/>
</dbReference>
<comment type="caution">
    <text evidence="1">The sequence shown here is derived from an EMBL/GenBank/DDBJ whole genome shotgun (WGS) entry which is preliminary data.</text>
</comment>
<dbReference type="AlphaFoldDB" id="A0A4R7NZJ9"/>
<keyword evidence="2" id="KW-1185">Reference proteome</keyword>
<evidence type="ECO:0000313" key="2">
    <source>
        <dbReference type="Proteomes" id="UP000295341"/>
    </source>
</evidence>
<gene>
    <name evidence="1" type="ORF">DFR24_3405</name>
</gene>